<feature type="compositionally biased region" description="Polar residues" evidence="1">
    <location>
        <begin position="36"/>
        <end position="45"/>
    </location>
</feature>
<evidence type="ECO:0000313" key="2">
    <source>
        <dbReference type="EMBL" id="KAB1258794.1"/>
    </source>
</evidence>
<dbReference type="AlphaFoldDB" id="A0A5N4CK78"/>
<evidence type="ECO:0000256" key="1">
    <source>
        <dbReference type="SAM" id="MobiDB-lite"/>
    </source>
</evidence>
<accession>A0A5N4CK78</accession>
<protein>
    <submittedName>
        <fullName evidence="2">U3 small nucleolar RNA-associated protein 18-like protein</fullName>
    </submittedName>
</protein>
<proteinExistence type="predicted"/>
<reference evidence="2 3" key="1">
    <citation type="journal article" date="2019" name="Mol. Ecol. Resour.">
        <title>Improving Illumina assemblies with Hi-C and long reads: an example with the North African dromedary.</title>
        <authorList>
            <person name="Elbers J.P."/>
            <person name="Rogers M.F."/>
            <person name="Perelman P.L."/>
            <person name="Proskuryakova A.A."/>
            <person name="Serdyukova N.A."/>
            <person name="Johnson W.E."/>
            <person name="Horin P."/>
            <person name="Corander J."/>
            <person name="Murphy D."/>
            <person name="Burger P.A."/>
        </authorList>
    </citation>
    <scope>NUCLEOTIDE SEQUENCE [LARGE SCALE GENOMIC DNA]</scope>
    <source>
        <strain evidence="2">Drom800</strain>
        <tissue evidence="2">Blood</tissue>
    </source>
</reference>
<name>A0A5N4CK78_CAMDR</name>
<keyword evidence="3" id="KW-1185">Reference proteome</keyword>
<dbReference type="EMBL" id="JWIN03000023">
    <property type="protein sequence ID" value="KAB1258794.1"/>
    <property type="molecule type" value="Genomic_DNA"/>
</dbReference>
<organism evidence="2 3">
    <name type="scientific">Camelus dromedarius</name>
    <name type="common">Dromedary</name>
    <name type="synonym">Arabian camel</name>
    <dbReference type="NCBI Taxonomy" id="9838"/>
    <lineage>
        <taxon>Eukaryota</taxon>
        <taxon>Metazoa</taxon>
        <taxon>Chordata</taxon>
        <taxon>Craniata</taxon>
        <taxon>Vertebrata</taxon>
        <taxon>Euteleostomi</taxon>
        <taxon>Mammalia</taxon>
        <taxon>Eutheria</taxon>
        <taxon>Laurasiatheria</taxon>
        <taxon>Artiodactyla</taxon>
        <taxon>Tylopoda</taxon>
        <taxon>Camelidae</taxon>
        <taxon>Camelus</taxon>
    </lineage>
</organism>
<feature type="compositionally biased region" description="Gly residues" evidence="1">
    <location>
        <begin position="15"/>
        <end position="31"/>
    </location>
</feature>
<gene>
    <name evidence="2" type="ORF">Cadr_000023125</name>
</gene>
<dbReference type="Proteomes" id="UP000299084">
    <property type="component" value="Unassembled WGS sequence"/>
</dbReference>
<feature type="region of interest" description="Disordered" evidence="1">
    <location>
        <begin position="1"/>
        <end position="83"/>
    </location>
</feature>
<evidence type="ECO:0000313" key="3">
    <source>
        <dbReference type="Proteomes" id="UP000299084"/>
    </source>
</evidence>
<sequence>MPPARTGRMRPARRAGGGPGGPPGKRGGGGEPAPPQQRSRLTLQEDQPAAGRCREEPAFSDAEEDEGALLRRLRGPRGQVQKA</sequence>
<comment type="caution">
    <text evidence="2">The sequence shown here is derived from an EMBL/GenBank/DDBJ whole genome shotgun (WGS) entry which is preliminary data.</text>
</comment>